<dbReference type="PANTHER" id="PTHR43081:SF1">
    <property type="entry name" value="ADENYLATE CYCLASE, TERMINAL-DIFFERENTIATION SPECIFIC"/>
    <property type="match status" value="1"/>
</dbReference>
<accession>A0A933NYD6</accession>
<dbReference type="InterPro" id="IPR050697">
    <property type="entry name" value="Adenylyl/Guanylyl_Cyclase_3/4"/>
</dbReference>
<dbReference type="PANTHER" id="PTHR43081">
    <property type="entry name" value="ADENYLATE CYCLASE, TERMINAL-DIFFERENTIATION SPECIFIC-RELATED"/>
    <property type="match status" value="1"/>
</dbReference>
<dbReference type="PROSITE" id="PS50125">
    <property type="entry name" value="GUANYLATE_CYCLASE_2"/>
    <property type="match status" value="1"/>
</dbReference>
<proteinExistence type="predicted"/>
<dbReference type="GO" id="GO:0035556">
    <property type="term" value="P:intracellular signal transduction"/>
    <property type="evidence" value="ECO:0007669"/>
    <property type="project" value="InterPro"/>
</dbReference>
<dbReference type="GO" id="GO:0004016">
    <property type="term" value="F:adenylate cyclase activity"/>
    <property type="evidence" value="ECO:0007669"/>
    <property type="project" value="UniProtKB-ARBA"/>
</dbReference>
<gene>
    <name evidence="3" type="ORF">HY834_10445</name>
</gene>
<dbReference type="Proteomes" id="UP000782610">
    <property type="component" value="Unassembled WGS sequence"/>
</dbReference>
<name>A0A933NYD6_9HYPH</name>
<dbReference type="InterPro" id="IPR029787">
    <property type="entry name" value="Nucleotide_cyclase"/>
</dbReference>
<dbReference type="GO" id="GO:0009190">
    <property type="term" value="P:cyclic nucleotide biosynthetic process"/>
    <property type="evidence" value="ECO:0007669"/>
    <property type="project" value="InterPro"/>
</dbReference>
<keyword evidence="1" id="KW-0472">Membrane</keyword>
<keyword evidence="1" id="KW-1133">Transmembrane helix</keyword>
<dbReference type="Pfam" id="PF05226">
    <property type="entry name" value="CHASE2"/>
    <property type="match status" value="1"/>
</dbReference>
<dbReference type="InterPro" id="IPR001054">
    <property type="entry name" value="A/G_cyclase"/>
</dbReference>
<feature type="transmembrane region" description="Helical" evidence="1">
    <location>
        <begin position="381"/>
        <end position="401"/>
    </location>
</feature>
<dbReference type="EMBL" id="JACRAF010000028">
    <property type="protein sequence ID" value="MBI4922160.1"/>
    <property type="molecule type" value="Genomic_DNA"/>
</dbReference>
<dbReference type="Pfam" id="PF00211">
    <property type="entry name" value="Guanylate_cyc"/>
    <property type="match status" value="1"/>
</dbReference>
<feature type="domain" description="Guanylate cyclase" evidence="2">
    <location>
        <begin position="446"/>
        <end position="575"/>
    </location>
</feature>
<feature type="transmembrane region" description="Helical" evidence="1">
    <location>
        <begin position="328"/>
        <end position="348"/>
    </location>
</feature>
<dbReference type="SMART" id="SM01080">
    <property type="entry name" value="CHASE2"/>
    <property type="match status" value="1"/>
</dbReference>
<dbReference type="InterPro" id="IPR007890">
    <property type="entry name" value="CHASE2"/>
</dbReference>
<dbReference type="SUPFAM" id="SSF55073">
    <property type="entry name" value="Nucleotide cyclase"/>
    <property type="match status" value="1"/>
</dbReference>
<sequence length="687" mass="71781">MVTSRLLPTLFGLVLVVLLALLRLGDPLPVATIRDMGFDLEQRLLPRAAMDSPVRVVDIDEAALAKYGQWPWPRSLLAQLTDRLTELGAASIGFDVLFAEADRLSPDNDRQFAAALGRANAVLGFSLSAKAPPLTLEPKGGVAVSGSDPTPALPRIAGAIAPLAGLAATAAGLGGLSLNGEDAAGTVRRVPLLWSRGTSLYPGLSIEALRLALGVETLVALGDTGGRHTLDGLRIGGFAVPTTANGDLVLYDKAPGSDRAISAAALLDDGYLSLKDEIAGRIVLIGTSASGLLDLHATPLSPNVPGVFIHAAVIEQIVSGQFLSRADWVQGLELLASVLAGALLVVVVMRLGPIAGLLVALVLIAAMIAAAWAAFAGRGWLVDATFPAFGAVLTYGAMVYFQFSRTERDRRQLRHAFGHYVAPELLRRIEASAGELKLGGEAREITVMFADMRGFTAFTEAHAPEETLGMLNTLFGALGNEIVSRSGTIDKFIGDSIMAFWNAPVDVADHARRASEAALAMRGRLKALNSDGGLEGVAVGIGLSTGEALVGNMGLESRFDYSAIGDSVNVASRVEGASKTIGFDIVASESTRAAAPDLAWLEAGTVQLKGKARRLAIHILVGDAALAQSEAFGRLRAAHTALMAAFRDGQGGEVLSQCRELAAAIAPGLARFYELLPDRLADFMSPA</sequence>
<comment type="caution">
    <text evidence="3">The sequence shown here is derived from an EMBL/GenBank/DDBJ whole genome shotgun (WGS) entry which is preliminary data.</text>
</comment>
<dbReference type="AlphaFoldDB" id="A0A933NYD6"/>
<dbReference type="Gene3D" id="3.30.70.1230">
    <property type="entry name" value="Nucleotide cyclase"/>
    <property type="match status" value="1"/>
</dbReference>
<feature type="transmembrane region" description="Helical" evidence="1">
    <location>
        <begin position="355"/>
        <end position="375"/>
    </location>
</feature>
<evidence type="ECO:0000256" key="1">
    <source>
        <dbReference type="SAM" id="Phobius"/>
    </source>
</evidence>
<evidence type="ECO:0000313" key="4">
    <source>
        <dbReference type="Proteomes" id="UP000782610"/>
    </source>
</evidence>
<organism evidence="3 4">
    <name type="scientific">Devosia nanyangense</name>
    <dbReference type="NCBI Taxonomy" id="1228055"/>
    <lineage>
        <taxon>Bacteria</taxon>
        <taxon>Pseudomonadati</taxon>
        <taxon>Pseudomonadota</taxon>
        <taxon>Alphaproteobacteria</taxon>
        <taxon>Hyphomicrobiales</taxon>
        <taxon>Devosiaceae</taxon>
        <taxon>Devosia</taxon>
    </lineage>
</organism>
<evidence type="ECO:0000313" key="3">
    <source>
        <dbReference type="EMBL" id="MBI4922160.1"/>
    </source>
</evidence>
<evidence type="ECO:0000259" key="2">
    <source>
        <dbReference type="PROSITE" id="PS50125"/>
    </source>
</evidence>
<dbReference type="SMART" id="SM00044">
    <property type="entry name" value="CYCc"/>
    <property type="match status" value="1"/>
</dbReference>
<dbReference type="CDD" id="cd07302">
    <property type="entry name" value="CHD"/>
    <property type="match status" value="1"/>
</dbReference>
<protein>
    <submittedName>
        <fullName evidence="3">Adenylate/guanylate cyclase domain-containing protein</fullName>
    </submittedName>
</protein>
<keyword evidence="1" id="KW-0812">Transmembrane</keyword>
<reference evidence="3" key="1">
    <citation type="submission" date="2020-07" db="EMBL/GenBank/DDBJ databases">
        <title>Huge and variable diversity of episymbiotic CPR bacteria and DPANN archaea in groundwater ecosystems.</title>
        <authorList>
            <person name="He C.Y."/>
            <person name="Keren R."/>
            <person name="Whittaker M."/>
            <person name="Farag I.F."/>
            <person name="Doudna J."/>
            <person name="Cate J.H.D."/>
            <person name="Banfield J.F."/>
        </authorList>
    </citation>
    <scope>NUCLEOTIDE SEQUENCE</scope>
    <source>
        <strain evidence="3">NC_groundwater_1586_Pr3_B-0.1um_66_15</strain>
    </source>
</reference>